<reference evidence="2 3" key="1">
    <citation type="submission" date="2019-10" db="EMBL/GenBank/DDBJ databases">
        <authorList>
            <person name="Dong K."/>
        </authorList>
    </citation>
    <scope>NUCLEOTIDE SEQUENCE [LARGE SCALE GENOMIC DNA]</scope>
    <source>
        <strain evidence="3">dk4302</strain>
    </source>
</reference>
<name>A0A5Q0QJ99_9SPHI</name>
<sequence>MKLATALTLFCLLGQSAFAQEEESTEIEIVQESSDIELGEGFIAYHDSSTFNYGLKTSDGQIITQPIYSSIGEYIDGCFIVVNEDYLSGIIDVNANPLVELSYDELLYDATVKAYIYNKEGKAGLMSKNGKPLWNVSYSSLAPFIDNYAVFSTEDRYGLVDQSGHVVVPANYESIMQFDSKYYVVLSGQHMQVYNLKDQSLIIGDYQYLFLSFIDDLFIASKDGLSYGYVNGNGETVIPFQYSFAGQFIDGVASVIKTGEEEMININPKGEELKNSQNY</sequence>
<feature type="signal peptide" evidence="1">
    <location>
        <begin position="1"/>
        <end position="19"/>
    </location>
</feature>
<dbReference type="Proteomes" id="UP000326921">
    <property type="component" value="Chromosome"/>
</dbReference>
<dbReference type="EMBL" id="CP045652">
    <property type="protein sequence ID" value="QGA27810.1"/>
    <property type="molecule type" value="Genomic_DNA"/>
</dbReference>
<dbReference type="KEGG" id="sphe:GFH32_16435"/>
<gene>
    <name evidence="2" type="ORF">GFH32_16435</name>
</gene>
<dbReference type="AlphaFoldDB" id="A0A5Q0QJ99"/>
<protein>
    <recommendedName>
        <fullName evidence="4">WG repeat-containing protein</fullName>
    </recommendedName>
</protein>
<accession>A0A5Q0QJ99</accession>
<dbReference type="PANTHER" id="PTHR37841:SF1">
    <property type="entry name" value="DUF3298 DOMAIN-CONTAINING PROTEIN"/>
    <property type="match status" value="1"/>
</dbReference>
<dbReference type="PANTHER" id="PTHR37841">
    <property type="entry name" value="GLR2918 PROTEIN"/>
    <property type="match status" value="1"/>
</dbReference>
<keyword evidence="1" id="KW-0732">Signal</keyword>
<evidence type="ECO:0000313" key="2">
    <source>
        <dbReference type="EMBL" id="QGA27810.1"/>
    </source>
</evidence>
<proteinExistence type="predicted"/>
<dbReference type="Pfam" id="PF14903">
    <property type="entry name" value="WG_beta_rep"/>
    <property type="match status" value="3"/>
</dbReference>
<organism evidence="2 3">
    <name type="scientific">Sphingobacterium zhuxiongii</name>
    <dbReference type="NCBI Taxonomy" id="2662364"/>
    <lineage>
        <taxon>Bacteria</taxon>
        <taxon>Pseudomonadati</taxon>
        <taxon>Bacteroidota</taxon>
        <taxon>Sphingobacteriia</taxon>
        <taxon>Sphingobacteriales</taxon>
        <taxon>Sphingobacteriaceae</taxon>
        <taxon>Sphingobacterium</taxon>
    </lineage>
</organism>
<dbReference type="InterPro" id="IPR032774">
    <property type="entry name" value="WG_beta_rep"/>
</dbReference>
<evidence type="ECO:0000256" key="1">
    <source>
        <dbReference type="SAM" id="SignalP"/>
    </source>
</evidence>
<dbReference type="RefSeq" id="WP_153512637.1">
    <property type="nucleotide sequence ID" value="NZ_CP045652.1"/>
</dbReference>
<evidence type="ECO:0000313" key="3">
    <source>
        <dbReference type="Proteomes" id="UP000326921"/>
    </source>
</evidence>
<feature type="chain" id="PRO_5024790408" description="WG repeat-containing protein" evidence="1">
    <location>
        <begin position="20"/>
        <end position="279"/>
    </location>
</feature>
<evidence type="ECO:0008006" key="4">
    <source>
        <dbReference type="Google" id="ProtNLM"/>
    </source>
</evidence>
<keyword evidence="3" id="KW-1185">Reference proteome</keyword>